<dbReference type="PANTHER" id="PTHR47810:SF1">
    <property type="entry name" value="DNA LIGASE B"/>
    <property type="match status" value="1"/>
</dbReference>
<dbReference type="InterPro" id="IPR033136">
    <property type="entry name" value="DNA_ligase_CS"/>
</dbReference>
<organism evidence="9 10">
    <name type="scientific">Terasakiispira papahanaumokuakeensis</name>
    <dbReference type="NCBI Taxonomy" id="197479"/>
    <lineage>
        <taxon>Bacteria</taxon>
        <taxon>Pseudomonadati</taxon>
        <taxon>Pseudomonadota</taxon>
        <taxon>Gammaproteobacteria</taxon>
        <taxon>Oceanospirillales</taxon>
        <taxon>Terasakiispira</taxon>
    </lineage>
</organism>
<evidence type="ECO:0000256" key="3">
    <source>
        <dbReference type="ARBA" id="ARBA00022763"/>
    </source>
</evidence>
<evidence type="ECO:0000256" key="7">
    <source>
        <dbReference type="HAMAP-Rule" id="MF_01587"/>
    </source>
</evidence>
<dbReference type="SUPFAM" id="SSF47781">
    <property type="entry name" value="RuvA domain 2-like"/>
    <property type="match status" value="1"/>
</dbReference>
<keyword evidence="1 7" id="KW-0436">Ligase</keyword>
<evidence type="ECO:0000256" key="5">
    <source>
        <dbReference type="ARBA" id="ARBA00023204"/>
    </source>
</evidence>
<dbReference type="RefSeq" id="WP_068999858.1">
    <property type="nucleotide sequence ID" value="NZ_MDTQ01000001.1"/>
</dbReference>
<comment type="similarity">
    <text evidence="7">Belongs to the NAD-dependent DNA ligase family. LigB subfamily.</text>
</comment>
<dbReference type="InterPro" id="IPR012340">
    <property type="entry name" value="NA-bd_OB-fold"/>
</dbReference>
<dbReference type="HAMAP" id="MF_01587">
    <property type="entry name" value="DNA_ligase_B"/>
    <property type="match status" value="1"/>
</dbReference>
<dbReference type="InterPro" id="IPR020923">
    <property type="entry name" value="DNA_ligase_B"/>
</dbReference>
<evidence type="ECO:0000259" key="8">
    <source>
        <dbReference type="SMART" id="SM00532"/>
    </source>
</evidence>
<proteinExistence type="inferred from homology"/>
<feature type="active site" description="N6-AMP-lysine intermediate" evidence="7">
    <location>
        <position position="167"/>
    </location>
</feature>
<evidence type="ECO:0000313" key="9">
    <source>
        <dbReference type="EMBL" id="ODC04874.1"/>
    </source>
</evidence>
<comment type="catalytic activity">
    <reaction evidence="6 7">
        <text>NAD(+) + (deoxyribonucleotide)n-3'-hydroxyl + 5'-phospho-(deoxyribonucleotide)m = (deoxyribonucleotide)n+m + AMP + beta-nicotinamide D-nucleotide.</text>
        <dbReference type="EC" id="6.5.1.2"/>
    </reaction>
</comment>
<dbReference type="GO" id="GO:0006281">
    <property type="term" value="P:DNA repair"/>
    <property type="evidence" value="ECO:0007669"/>
    <property type="project" value="UniProtKB-KW"/>
</dbReference>
<protein>
    <recommendedName>
        <fullName evidence="7">DNA ligase B</fullName>
        <ecNumber evidence="7">6.5.1.2</ecNumber>
    </recommendedName>
    <alternativeName>
        <fullName evidence="7">Polydeoxyribonucleotide synthase [NAD(+)] B</fullName>
    </alternativeName>
</protein>
<dbReference type="GO" id="GO:0006260">
    <property type="term" value="P:DNA replication"/>
    <property type="evidence" value="ECO:0007669"/>
    <property type="project" value="UniProtKB-KW"/>
</dbReference>
<dbReference type="SMART" id="SM00532">
    <property type="entry name" value="LIGANc"/>
    <property type="match status" value="1"/>
</dbReference>
<accession>A0A1E2VD37</accession>
<dbReference type="Pfam" id="PF01653">
    <property type="entry name" value="DNA_ligase_aden"/>
    <property type="match status" value="1"/>
</dbReference>
<dbReference type="AlphaFoldDB" id="A0A1E2VD37"/>
<evidence type="ECO:0000256" key="4">
    <source>
        <dbReference type="ARBA" id="ARBA00023027"/>
    </source>
</evidence>
<dbReference type="InterPro" id="IPR004150">
    <property type="entry name" value="NAD_DNA_ligase_OB"/>
</dbReference>
<keyword evidence="5 7" id="KW-0234">DNA repair</keyword>
<dbReference type="EMBL" id="MDTQ01000001">
    <property type="protein sequence ID" value="ODC04874.1"/>
    <property type="molecule type" value="Genomic_DNA"/>
</dbReference>
<dbReference type="Gene3D" id="2.40.50.140">
    <property type="entry name" value="Nucleic acid-binding proteins"/>
    <property type="match status" value="1"/>
</dbReference>
<dbReference type="Gene3D" id="3.30.470.30">
    <property type="entry name" value="DNA ligase/mRNA capping enzyme"/>
    <property type="match status" value="1"/>
</dbReference>
<feature type="domain" description="NAD-dependent DNA ligase N-terminal" evidence="8">
    <location>
        <begin position="58"/>
        <end position="469"/>
    </location>
</feature>
<dbReference type="InterPro" id="IPR013840">
    <property type="entry name" value="DNAligase_N"/>
</dbReference>
<comment type="caution">
    <text evidence="9">The sequence shown here is derived from an EMBL/GenBank/DDBJ whole genome shotgun (WGS) entry which is preliminary data.</text>
</comment>
<dbReference type="SUPFAM" id="SSF50249">
    <property type="entry name" value="Nucleic acid-binding proteins"/>
    <property type="match status" value="1"/>
</dbReference>
<dbReference type="GO" id="GO:0003911">
    <property type="term" value="F:DNA ligase (NAD+) activity"/>
    <property type="evidence" value="ECO:0007669"/>
    <property type="project" value="UniProtKB-UniRule"/>
</dbReference>
<dbReference type="InterPro" id="IPR010994">
    <property type="entry name" value="RuvA_2-like"/>
</dbReference>
<dbReference type="Pfam" id="PF03120">
    <property type="entry name" value="OB_DNA_ligase"/>
    <property type="match status" value="1"/>
</dbReference>
<dbReference type="InterPro" id="IPR013839">
    <property type="entry name" value="DNAligase_adenylation"/>
</dbReference>
<reference evidence="9 10" key="1">
    <citation type="submission" date="2016-08" db="EMBL/GenBank/DDBJ databases">
        <authorList>
            <person name="Seilhamer J.J."/>
        </authorList>
    </citation>
    <scope>NUCLEOTIDE SEQUENCE [LARGE SCALE GENOMIC DNA]</scope>
    <source>
        <strain evidence="9 10">PH27A</strain>
    </source>
</reference>
<evidence type="ECO:0000313" key="10">
    <source>
        <dbReference type="Proteomes" id="UP000094291"/>
    </source>
</evidence>
<dbReference type="SUPFAM" id="SSF56091">
    <property type="entry name" value="DNA ligase/mRNA capping enzyme, catalytic domain"/>
    <property type="match status" value="1"/>
</dbReference>
<dbReference type="InterPro" id="IPR050326">
    <property type="entry name" value="NAD_dep_DNA_ligaseB"/>
</dbReference>
<keyword evidence="10" id="KW-1185">Reference proteome</keyword>
<dbReference type="EC" id="6.5.1.2" evidence="7"/>
<name>A0A1E2VD37_9GAMM</name>
<evidence type="ECO:0000256" key="6">
    <source>
        <dbReference type="ARBA" id="ARBA00034005"/>
    </source>
</evidence>
<dbReference type="Proteomes" id="UP000094291">
    <property type="component" value="Unassembled WGS sequence"/>
</dbReference>
<gene>
    <name evidence="7" type="primary">ligB</name>
    <name evidence="9" type="ORF">BFW38_16385</name>
</gene>
<evidence type="ECO:0000256" key="1">
    <source>
        <dbReference type="ARBA" id="ARBA00022598"/>
    </source>
</evidence>
<keyword evidence="3 7" id="KW-0227">DNA damage</keyword>
<dbReference type="PROSITE" id="PS01056">
    <property type="entry name" value="DNA_LIGASE_N2"/>
    <property type="match status" value="1"/>
</dbReference>
<sequence>MQTDCFLALGARPQVVFSRWLQRPRRFFSCWLLIFSWVIAQEAMAAPTEPCPDWPEPEAARELQRLTQQLALWHQDYRHQGASGVSDATWDYLQRQRQHWVDCYPQLSRHLQIQDTTAATDAMEAARSDETVALPFIHTGLNKLADLSALTDWMAQHQDRALWVQPKIDGVAVTLVYQQGQLVQAISRGDGRRGQDWTTAVQALPLVPQQLTEPRSLVLQGELYWQQSGRIEAETQQPSGRARVMGILRQGLSDEIQQQPIAFFPWAWPDGPATMQSRLRQLQALGFPLPSQWSRRVDRAEVVEQWRLRWSESPLPFATDGVVIKVDRRPPGRDWQVGDEYWAAAWKHPAKVGLTQVREVTFSIGRTGHITPVVTLVPVEIGGRRLSRVSLGSLARWRELDVRPEDQVLIALAGSVIPRLDQVVWAHQPRRPVQVPDAARYHHDSCWHPAPDCDSQFIARLTWLSSDEGLNLPGVAAGRWSQLIHAEAVQGLLDWWHWTPEQINALPGFGPRRTQQWLAWRERVTRLPLNRWLVALGAPARETEFHRWGPAKARLAFWLGLNHEQWQQLPGVGPARASQLHRFMRRIEEEGWVPLLSTLPPHRLSSAAR</sequence>
<dbReference type="OrthoDB" id="9759736at2"/>
<dbReference type="STRING" id="197479.BFW38_16385"/>
<evidence type="ECO:0000256" key="2">
    <source>
        <dbReference type="ARBA" id="ARBA00022705"/>
    </source>
</evidence>
<keyword evidence="2 7" id="KW-0235">DNA replication</keyword>
<dbReference type="NCBIfam" id="NF005987">
    <property type="entry name" value="PRK08097.1"/>
    <property type="match status" value="1"/>
</dbReference>
<keyword evidence="4 7" id="KW-0520">NAD</keyword>
<dbReference type="PANTHER" id="PTHR47810">
    <property type="entry name" value="DNA LIGASE"/>
    <property type="match status" value="1"/>
</dbReference>
<comment type="function">
    <text evidence="7">Catalyzes the formation of phosphodiester linkages between 5'-phosphoryl and 3'-hydroxyl groups in double-stranded DNA using NAD as a coenzyme and as the energy source for the reaction.</text>
</comment>